<gene>
    <name evidence="1" type="ORF">H920_14791</name>
</gene>
<protein>
    <submittedName>
        <fullName evidence="1">Uncharacterized protein</fullName>
    </submittedName>
</protein>
<evidence type="ECO:0000313" key="2">
    <source>
        <dbReference type="Proteomes" id="UP000028990"/>
    </source>
</evidence>
<dbReference type="Proteomes" id="UP000028990">
    <property type="component" value="Unassembled WGS sequence"/>
</dbReference>
<accession>A0A091CYN5</accession>
<dbReference type="AlphaFoldDB" id="A0A091CYN5"/>
<sequence length="81" mass="8960">MLSPVVSVMVQLPLDDEVLYEEMWREAASRLARAWTDEGPRLGPEGPDNSMELICSPCCSKDTVPHAPEGTQGKKLKFAED</sequence>
<reference evidence="1 2" key="1">
    <citation type="submission" date="2013-11" db="EMBL/GenBank/DDBJ databases">
        <title>The Damaraland mole rat (Fukomys damarensis) genome and evolution of African mole rats.</title>
        <authorList>
            <person name="Gladyshev V.N."/>
            <person name="Fang X."/>
        </authorList>
    </citation>
    <scope>NUCLEOTIDE SEQUENCE [LARGE SCALE GENOMIC DNA]</scope>
    <source>
        <tissue evidence="1">Liver</tissue>
    </source>
</reference>
<name>A0A091CYN5_FUKDA</name>
<keyword evidence="2" id="KW-1185">Reference proteome</keyword>
<evidence type="ECO:0000313" key="1">
    <source>
        <dbReference type="EMBL" id="KFO23822.1"/>
    </source>
</evidence>
<dbReference type="EMBL" id="KN123746">
    <property type="protein sequence ID" value="KFO23822.1"/>
    <property type="molecule type" value="Genomic_DNA"/>
</dbReference>
<proteinExistence type="predicted"/>
<organism evidence="1 2">
    <name type="scientific">Fukomys damarensis</name>
    <name type="common">Damaraland mole rat</name>
    <name type="synonym">Cryptomys damarensis</name>
    <dbReference type="NCBI Taxonomy" id="885580"/>
    <lineage>
        <taxon>Eukaryota</taxon>
        <taxon>Metazoa</taxon>
        <taxon>Chordata</taxon>
        <taxon>Craniata</taxon>
        <taxon>Vertebrata</taxon>
        <taxon>Euteleostomi</taxon>
        <taxon>Mammalia</taxon>
        <taxon>Eutheria</taxon>
        <taxon>Euarchontoglires</taxon>
        <taxon>Glires</taxon>
        <taxon>Rodentia</taxon>
        <taxon>Hystricomorpha</taxon>
        <taxon>Bathyergidae</taxon>
        <taxon>Fukomys</taxon>
    </lineage>
</organism>